<dbReference type="Pfam" id="PF00899">
    <property type="entry name" value="ThiF"/>
    <property type="match status" value="1"/>
</dbReference>
<evidence type="ECO:0000259" key="1">
    <source>
        <dbReference type="Pfam" id="PF00899"/>
    </source>
</evidence>
<dbReference type="RefSeq" id="WP_317041292.1">
    <property type="nucleotide sequence ID" value="NZ_FQVO01000005.1"/>
</dbReference>
<protein>
    <submittedName>
        <fullName evidence="2">ThiF family protein</fullName>
    </submittedName>
</protein>
<evidence type="ECO:0000313" key="2">
    <source>
        <dbReference type="EMBL" id="SHE86272.1"/>
    </source>
</evidence>
<dbReference type="PANTHER" id="PTHR10953:SF102">
    <property type="entry name" value="ADENYLYLTRANSFERASE AND SULFURTRANSFERASE MOCS3"/>
    <property type="match status" value="1"/>
</dbReference>
<dbReference type="Gene3D" id="3.40.50.720">
    <property type="entry name" value="NAD(P)-binding Rossmann-like Domain"/>
    <property type="match status" value="1"/>
</dbReference>
<dbReference type="InterPro" id="IPR045886">
    <property type="entry name" value="ThiF/MoeB/HesA"/>
</dbReference>
<proteinExistence type="predicted"/>
<dbReference type="GO" id="GO:0008146">
    <property type="term" value="F:sulfotransferase activity"/>
    <property type="evidence" value="ECO:0007669"/>
    <property type="project" value="TreeGrafter"/>
</dbReference>
<dbReference type="GO" id="GO:0005829">
    <property type="term" value="C:cytosol"/>
    <property type="evidence" value="ECO:0007669"/>
    <property type="project" value="TreeGrafter"/>
</dbReference>
<sequence length="103" mass="11690">MNEKIFRIILKLPCVLGVKNNKLLIKSEYILARYNRQIFIEEIVLEGQRKIMNAKVLVIGAGGLGSPIIQYLAATGVDTFGVADFDEVELYNLTDRLFTMKIR</sequence>
<dbReference type="GO" id="GO:0004792">
    <property type="term" value="F:thiosulfate-cyanide sulfurtransferase activity"/>
    <property type="evidence" value="ECO:0007669"/>
    <property type="project" value="TreeGrafter"/>
</dbReference>
<dbReference type="Proteomes" id="UP000184236">
    <property type="component" value="Unassembled WGS sequence"/>
</dbReference>
<dbReference type="GO" id="GO:0016779">
    <property type="term" value="F:nucleotidyltransferase activity"/>
    <property type="evidence" value="ECO:0007669"/>
    <property type="project" value="TreeGrafter"/>
</dbReference>
<reference evidence="3" key="1">
    <citation type="submission" date="2016-11" db="EMBL/GenBank/DDBJ databases">
        <authorList>
            <person name="Varghese N."/>
            <person name="Submissions S."/>
        </authorList>
    </citation>
    <scope>NUCLEOTIDE SEQUENCE [LARGE SCALE GENOMIC DNA]</scope>
    <source>
        <strain evidence="3">DSM 26898</strain>
    </source>
</reference>
<name>A0A1M4WZ77_9FLAO</name>
<organism evidence="2 3">
    <name type="scientific">Chryseobacterium takakiae</name>
    <dbReference type="NCBI Taxonomy" id="1302685"/>
    <lineage>
        <taxon>Bacteria</taxon>
        <taxon>Pseudomonadati</taxon>
        <taxon>Bacteroidota</taxon>
        <taxon>Flavobacteriia</taxon>
        <taxon>Flavobacteriales</taxon>
        <taxon>Weeksellaceae</taxon>
        <taxon>Chryseobacterium group</taxon>
        <taxon>Chryseobacterium</taxon>
    </lineage>
</organism>
<dbReference type="GO" id="GO:0008641">
    <property type="term" value="F:ubiquitin-like modifier activating enzyme activity"/>
    <property type="evidence" value="ECO:0007669"/>
    <property type="project" value="InterPro"/>
</dbReference>
<dbReference type="SUPFAM" id="SSF69572">
    <property type="entry name" value="Activating enzymes of the ubiquitin-like proteins"/>
    <property type="match status" value="1"/>
</dbReference>
<gene>
    <name evidence="2" type="ORF">SAMN05444408_10590</name>
</gene>
<keyword evidence="3" id="KW-1185">Reference proteome</keyword>
<evidence type="ECO:0000313" key="3">
    <source>
        <dbReference type="Proteomes" id="UP000184236"/>
    </source>
</evidence>
<dbReference type="EMBL" id="FQVO01000005">
    <property type="protein sequence ID" value="SHE86272.1"/>
    <property type="molecule type" value="Genomic_DNA"/>
</dbReference>
<feature type="domain" description="THIF-type NAD/FAD binding fold" evidence="1">
    <location>
        <begin position="34"/>
        <end position="94"/>
    </location>
</feature>
<dbReference type="InterPro" id="IPR035985">
    <property type="entry name" value="Ubiquitin-activating_enz"/>
</dbReference>
<dbReference type="AlphaFoldDB" id="A0A1M4WZ77"/>
<accession>A0A1M4WZ77</accession>
<dbReference type="PANTHER" id="PTHR10953">
    <property type="entry name" value="UBIQUITIN-ACTIVATING ENZYME E1"/>
    <property type="match status" value="1"/>
</dbReference>
<dbReference type="STRING" id="1302685.SAMN05444408_10590"/>
<dbReference type="InterPro" id="IPR000594">
    <property type="entry name" value="ThiF_NAD_FAD-bd"/>
</dbReference>